<feature type="signal peptide" evidence="3">
    <location>
        <begin position="1"/>
        <end position="19"/>
    </location>
</feature>
<keyword evidence="3" id="KW-0732">Signal</keyword>
<protein>
    <recommendedName>
        <fullName evidence="4">Serine/threonine specific protein phosphatases domain-containing protein</fullName>
    </recommendedName>
</protein>
<evidence type="ECO:0000313" key="6">
    <source>
        <dbReference type="Proteomes" id="UP001175271"/>
    </source>
</evidence>
<dbReference type="Gene3D" id="3.60.21.10">
    <property type="match status" value="1"/>
</dbReference>
<feature type="region of interest" description="Disordered" evidence="1">
    <location>
        <begin position="610"/>
        <end position="630"/>
    </location>
</feature>
<comment type="caution">
    <text evidence="5">The sequence shown here is derived from an EMBL/GenBank/DDBJ whole genome shotgun (WGS) entry which is preliminary data.</text>
</comment>
<name>A0AA39HYN9_9BILA</name>
<feature type="domain" description="Serine/threonine specific protein phosphatases" evidence="4">
    <location>
        <begin position="297"/>
        <end position="568"/>
    </location>
</feature>
<dbReference type="PANTHER" id="PTHR11668">
    <property type="entry name" value="SERINE/THREONINE PROTEIN PHOSPHATASE"/>
    <property type="match status" value="1"/>
</dbReference>
<keyword evidence="2" id="KW-1133">Transmembrane helix</keyword>
<dbReference type="GO" id="GO:0004722">
    <property type="term" value="F:protein serine/threonine phosphatase activity"/>
    <property type="evidence" value="ECO:0007669"/>
    <property type="project" value="TreeGrafter"/>
</dbReference>
<dbReference type="EMBL" id="JAUCMV010000003">
    <property type="protein sequence ID" value="KAK0413383.1"/>
    <property type="molecule type" value="Genomic_DNA"/>
</dbReference>
<dbReference type="GO" id="GO:0005737">
    <property type="term" value="C:cytoplasm"/>
    <property type="evidence" value="ECO:0007669"/>
    <property type="project" value="TreeGrafter"/>
</dbReference>
<gene>
    <name evidence="5" type="ORF">QR680_006770</name>
</gene>
<dbReference type="AlphaFoldDB" id="A0AA39HYN9"/>
<dbReference type="InterPro" id="IPR004843">
    <property type="entry name" value="Calcineurin-like_PHP"/>
</dbReference>
<evidence type="ECO:0000256" key="3">
    <source>
        <dbReference type="SAM" id="SignalP"/>
    </source>
</evidence>
<dbReference type="GO" id="GO:0005634">
    <property type="term" value="C:nucleus"/>
    <property type="evidence" value="ECO:0007669"/>
    <property type="project" value="TreeGrafter"/>
</dbReference>
<dbReference type="PANTHER" id="PTHR11668:SF290">
    <property type="entry name" value="SERINE_THREONINE SPECIFIC PROTEIN PHOSPHATASES DOMAIN-CONTAINING PROTEIN"/>
    <property type="match status" value="1"/>
</dbReference>
<dbReference type="PRINTS" id="PR00114">
    <property type="entry name" value="STPHPHTASE"/>
</dbReference>
<dbReference type="InterPro" id="IPR006186">
    <property type="entry name" value="Ser/Thr-sp_prot-phosphatase"/>
</dbReference>
<feature type="transmembrane region" description="Helical" evidence="2">
    <location>
        <begin position="140"/>
        <end position="158"/>
    </location>
</feature>
<dbReference type="Pfam" id="PF00149">
    <property type="entry name" value="Metallophos"/>
    <property type="match status" value="1"/>
</dbReference>
<dbReference type="InterPro" id="IPR029052">
    <property type="entry name" value="Metallo-depent_PP-like"/>
</dbReference>
<keyword evidence="2" id="KW-0812">Transmembrane</keyword>
<evidence type="ECO:0000256" key="2">
    <source>
        <dbReference type="SAM" id="Phobius"/>
    </source>
</evidence>
<dbReference type="Proteomes" id="UP001175271">
    <property type="component" value="Unassembled WGS sequence"/>
</dbReference>
<dbReference type="SMART" id="SM00156">
    <property type="entry name" value="PP2Ac"/>
    <property type="match status" value="1"/>
</dbReference>
<dbReference type="SUPFAM" id="SSF56300">
    <property type="entry name" value="Metallo-dependent phosphatases"/>
    <property type="match status" value="1"/>
</dbReference>
<sequence>MISCSSVVVLAVLFSLGDLRSPSRCRSNSDAQLGYNDTSVHCDFKANQSCFQLAIPPNKERPGARIYGCISDLELPTVYSKTKFWKGFYSPRYELTLEGRRYIGAIKLCAVNLCNELDFVYVEPLKQRASHFLTRYLEHLYPFLIMVALSFVSVYPVIKSYAKSKQFRRQEFAEIGKVIEPLVFQNSTFASWQEEVVVQEVTGRLPTLADVNFVIEKLQFPTTADQDNAQPLRDEEVAVNIPENEGKTAIKTVMINKTVRSFEKDKSGYIRPIRSAPSKRESLLHRLLEHGPGLFTFNPEELGDLFSQAADIFAAEPTLLCIPADSVVVYGDLKGQYPDLHRWFHIHGYPPCRRRHVFLGGLINPANDFSLETVALVVALKIALPNDVYVLRGASEALTYTIQRRFPRKICRALSAVISQMCSHMPLAAVIGEKILAMHGGPTPLLENMEEIQKIPRPLMEFEKNRVSSHLIFSDPSHEVDGFKVKKHGRGVKFGEKAVEKFCSKMSIDLIIRARNPSPGGCFMMGNKKLLSLFSAPGNNGCIKGATALISAANGVLNLQIIRLASCGTLKTPTVGDSMRTTEKLCDFLIREAPLHAQAQMTSLDGTAEKNATRNIGGGGPEGKMSMCSV</sequence>
<feature type="chain" id="PRO_5041298054" description="Serine/threonine specific protein phosphatases domain-containing protein" evidence="3">
    <location>
        <begin position="20"/>
        <end position="630"/>
    </location>
</feature>
<keyword evidence="6" id="KW-1185">Reference proteome</keyword>
<evidence type="ECO:0000256" key="1">
    <source>
        <dbReference type="SAM" id="MobiDB-lite"/>
    </source>
</evidence>
<evidence type="ECO:0000313" key="5">
    <source>
        <dbReference type="EMBL" id="KAK0413383.1"/>
    </source>
</evidence>
<keyword evidence="2" id="KW-0472">Membrane</keyword>
<evidence type="ECO:0000259" key="4">
    <source>
        <dbReference type="SMART" id="SM00156"/>
    </source>
</evidence>
<organism evidence="5 6">
    <name type="scientific">Steinernema hermaphroditum</name>
    <dbReference type="NCBI Taxonomy" id="289476"/>
    <lineage>
        <taxon>Eukaryota</taxon>
        <taxon>Metazoa</taxon>
        <taxon>Ecdysozoa</taxon>
        <taxon>Nematoda</taxon>
        <taxon>Chromadorea</taxon>
        <taxon>Rhabditida</taxon>
        <taxon>Tylenchina</taxon>
        <taxon>Panagrolaimomorpha</taxon>
        <taxon>Strongyloidoidea</taxon>
        <taxon>Steinernematidae</taxon>
        <taxon>Steinernema</taxon>
    </lineage>
</organism>
<proteinExistence type="predicted"/>
<accession>A0AA39HYN9</accession>
<reference evidence="5" key="1">
    <citation type="submission" date="2023-06" db="EMBL/GenBank/DDBJ databases">
        <title>Genomic analysis of the entomopathogenic nematode Steinernema hermaphroditum.</title>
        <authorList>
            <person name="Schwarz E.M."/>
            <person name="Heppert J.K."/>
            <person name="Baniya A."/>
            <person name="Schwartz H.T."/>
            <person name="Tan C.-H."/>
            <person name="Antoshechkin I."/>
            <person name="Sternberg P.W."/>
            <person name="Goodrich-Blair H."/>
            <person name="Dillman A.R."/>
        </authorList>
    </citation>
    <scope>NUCLEOTIDE SEQUENCE</scope>
    <source>
        <strain evidence="5">PS9179</strain>
        <tissue evidence="5">Whole animal</tissue>
    </source>
</reference>
<dbReference type="InterPro" id="IPR050341">
    <property type="entry name" value="PP1_catalytic_subunit"/>
</dbReference>